<dbReference type="STRING" id="223786.SAMN05216234_1313"/>
<feature type="chain" id="PRO_5011705321" evidence="2">
    <location>
        <begin position="22"/>
        <end position="390"/>
    </location>
</feature>
<dbReference type="SUPFAM" id="SSF53955">
    <property type="entry name" value="Lysozyme-like"/>
    <property type="match status" value="1"/>
</dbReference>
<protein>
    <submittedName>
        <fullName evidence="5">Membrane-bound lytic murein transglycosylase C</fullName>
    </submittedName>
</protein>
<dbReference type="Proteomes" id="UP000199227">
    <property type="component" value="Unassembled WGS sequence"/>
</dbReference>
<dbReference type="PANTHER" id="PTHR37423:SF2">
    <property type="entry name" value="MEMBRANE-BOUND LYTIC MUREIN TRANSGLYCOSYLASE C"/>
    <property type="match status" value="1"/>
</dbReference>
<keyword evidence="6" id="KW-1185">Reference proteome</keyword>
<evidence type="ECO:0000259" key="4">
    <source>
        <dbReference type="Pfam" id="PF11873"/>
    </source>
</evidence>
<evidence type="ECO:0000256" key="2">
    <source>
        <dbReference type="SAM" id="SignalP"/>
    </source>
</evidence>
<dbReference type="OrthoDB" id="9781970at2"/>
<dbReference type="InterPro" id="IPR008258">
    <property type="entry name" value="Transglycosylase_SLT_dom_1"/>
</dbReference>
<dbReference type="CDD" id="cd16893">
    <property type="entry name" value="LT_MltC_MltE"/>
    <property type="match status" value="1"/>
</dbReference>
<keyword evidence="2" id="KW-0732">Signal</keyword>
<dbReference type="AlphaFoldDB" id="A0A1I5S6F5"/>
<reference evidence="5 6" key="1">
    <citation type="submission" date="2016-10" db="EMBL/GenBank/DDBJ databases">
        <authorList>
            <person name="de Groot N.N."/>
        </authorList>
    </citation>
    <scope>NUCLEOTIDE SEQUENCE [LARGE SCALE GENOMIC DNA]</scope>
    <source>
        <strain evidence="5 6">EP1-55-1</strain>
    </source>
</reference>
<evidence type="ECO:0000259" key="3">
    <source>
        <dbReference type="Pfam" id="PF01464"/>
    </source>
</evidence>
<dbReference type="Pfam" id="PF01464">
    <property type="entry name" value="SLT"/>
    <property type="match status" value="1"/>
</dbReference>
<dbReference type="InterPro" id="IPR024570">
    <property type="entry name" value="Murein_transglycosylaseC_N"/>
</dbReference>
<comment type="similarity">
    <text evidence="1">Belongs to the transglycosylase Slt family.</text>
</comment>
<dbReference type="PANTHER" id="PTHR37423">
    <property type="entry name" value="SOLUBLE LYTIC MUREIN TRANSGLYCOSYLASE-RELATED"/>
    <property type="match status" value="1"/>
</dbReference>
<dbReference type="Gene3D" id="1.10.530.10">
    <property type="match status" value="1"/>
</dbReference>
<evidence type="ECO:0000256" key="1">
    <source>
        <dbReference type="ARBA" id="ARBA00007734"/>
    </source>
</evidence>
<dbReference type="Pfam" id="PF11873">
    <property type="entry name" value="Mltc_N"/>
    <property type="match status" value="1"/>
</dbReference>
<evidence type="ECO:0000313" key="5">
    <source>
        <dbReference type="EMBL" id="SFP65826.1"/>
    </source>
</evidence>
<organism evidence="5 6">
    <name type="scientific">Hydrogenimonas thermophila</name>
    <dbReference type="NCBI Taxonomy" id="223786"/>
    <lineage>
        <taxon>Bacteria</taxon>
        <taxon>Pseudomonadati</taxon>
        <taxon>Campylobacterota</taxon>
        <taxon>Epsilonproteobacteria</taxon>
        <taxon>Campylobacterales</taxon>
        <taxon>Hydrogenimonadaceae</taxon>
        <taxon>Hydrogenimonas</taxon>
    </lineage>
</organism>
<dbReference type="PROSITE" id="PS51257">
    <property type="entry name" value="PROKAR_LIPOPROTEIN"/>
    <property type="match status" value="1"/>
</dbReference>
<gene>
    <name evidence="5" type="ORF">SAMN05216234_1313</name>
</gene>
<evidence type="ECO:0000313" key="6">
    <source>
        <dbReference type="Proteomes" id="UP000199227"/>
    </source>
</evidence>
<name>A0A1I5S6F5_9BACT</name>
<feature type="signal peptide" evidence="2">
    <location>
        <begin position="1"/>
        <end position="21"/>
    </location>
</feature>
<feature type="domain" description="Transglycosylase SLT" evidence="3">
    <location>
        <begin position="227"/>
        <end position="350"/>
    </location>
</feature>
<accession>A0A1I5S6F5</accession>
<sequence length="390" mass="45350">MFKKLYIFIVISILLSGCASSDYTQIAQIALSKDPNAAVKSFATRKSVKYVRNPKKFEKDIKSFVADIEKFLNTVSKNWGKRNVKKPSRTKYVKYLQNYRSRAEIDFDRGVVTVETLDYKTPITSLKKAIVTTLLTPEDPRGVDLYSAKPVKIGGKPYLYQEVLDHQNKAILYRWRAENFAKYLTKKRLQKKYIVKNGKRIPVHFVKIRMVKDHEKVRVKKFKPFVEKFARRYNISKNLVYAIIKTESDFNQYAVSSAGAFGLMQIVPKTAGIDAYKHAKKRSWTPTRQYLFNAKNNIELGCAYLNLLNFKYLGKIRNPVSREYCVISAYNTGSGNVLRTFSKSRDRAFRIINSKTPSQVYTKLKTSMPYKEARRYLVKVLNHKKEFIRL</sequence>
<proteinExistence type="inferred from homology"/>
<dbReference type="EMBL" id="FOXB01000031">
    <property type="protein sequence ID" value="SFP65826.1"/>
    <property type="molecule type" value="Genomic_DNA"/>
</dbReference>
<dbReference type="InterPro" id="IPR023346">
    <property type="entry name" value="Lysozyme-like_dom_sf"/>
</dbReference>
<dbReference type="RefSeq" id="WP_092913244.1">
    <property type="nucleotide sequence ID" value="NZ_FOXB01000031.1"/>
</dbReference>
<feature type="domain" description="Murein transglycosylase-C N-terminal" evidence="4">
    <location>
        <begin position="58"/>
        <end position="221"/>
    </location>
</feature>